<accession>A0A0S4QIC1</accession>
<dbReference type="AlphaFoldDB" id="A0A0S4QIC1"/>
<organism evidence="2 3">
    <name type="scientific">Parafrankia irregularis</name>
    <dbReference type="NCBI Taxonomy" id="795642"/>
    <lineage>
        <taxon>Bacteria</taxon>
        <taxon>Bacillati</taxon>
        <taxon>Actinomycetota</taxon>
        <taxon>Actinomycetes</taxon>
        <taxon>Frankiales</taxon>
        <taxon>Frankiaceae</taxon>
        <taxon>Parafrankia</taxon>
    </lineage>
</organism>
<keyword evidence="3" id="KW-1185">Reference proteome</keyword>
<reference evidence="3" key="1">
    <citation type="submission" date="2015-11" db="EMBL/GenBank/DDBJ databases">
        <authorList>
            <person name="Varghese N."/>
        </authorList>
    </citation>
    <scope>NUCLEOTIDE SEQUENCE [LARGE SCALE GENOMIC DNA]</scope>
    <source>
        <strain evidence="3">DSM 45899</strain>
    </source>
</reference>
<name>A0A0S4QIC1_9ACTN</name>
<gene>
    <name evidence="2" type="ORF">Ga0074812_104414</name>
</gene>
<dbReference type="EMBL" id="FAOZ01000004">
    <property type="protein sequence ID" value="CUU55333.1"/>
    <property type="molecule type" value="Genomic_DNA"/>
</dbReference>
<evidence type="ECO:0000256" key="1">
    <source>
        <dbReference type="SAM" id="MobiDB-lite"/>
    </source>
</evidence>
<dbReference type="Proteomes" id="UP000198802">
    <property type="component" value="Unassembled WGS sequence"/>
</dbReference>
<proteinExistence type="predicted"/>
<feature type="region of interest" description="Disordered" evidence="1">
    <location>
        <begin position="36"/>
        <end position="61"/>
    </location>
</feature>
<evidence type="ECO:0000313" key="2">
    <source>
        <dbReference type="EMBL" id="CUU55333.1"/>
    </source>
</evidence>
<protein>
    <submittedName>
        <fullName evidence="2">Uncharacterized protein</fullName>
    </submittedName>
</protein>
<evidence type="ECO:0000313" key="3">
    <source>
        <dbReference type="Proteomes" id="UP000198802"/>
    </source>
</evidence>
<feature type="compositionally biased region" description="Low complexity" evidence="1">
    <location>
        <begin position="36"/>
        <end position="53"/>
    </location>
</feature>
<sequence length="61" mass="6107">MLPMKPYGRSGNESAACPVAMPRTTRASVSAKVWPAPAPAPVSVSERVSVSEAGGAGRGAP</sequence>